<evidence type="ECO:0000256" key="5">
    <source>
        <dbReference type="ARBA" id="ARBA00022605"/>
    </source>
</evidence>
<evidence type="ECO:0000256" key="11">
    <source>
        <dbReference type="ARBA" id="ARBA00049375"/>
    </source>
</evidence>
<sequence length="306" mass="33537">MNGYRDGIVIKVPGSSANLGPGFDSIGMAVNKYVTLFVNHSDEWRFTSVPPLSIKKEENILYTVCQELQKLWNVEAPPVHVLTMSDIPLARGLGSSAAAIVGAIEIMNVLCEKNLSPDEKLQLAARFEGHADNVAASLYGGLVVSTYQNKKWEYVKLPVEELELVAVIPEFEAKTKESRALLPDRLSFVEAVTGSSHANVMLGAFMLKKWDLVGQMMENDIFHEPYRQKLFPNFQQLKERAGEAGAFGVTISGAGPTVICFCEKGKGKKVVSTLSSEFSHHKVELLQVSKSGSEVHSNHLCNVSSI</sequence>
<reference evidence="16 17" key="1">
    <citation type="submission" date="2019-08" db="EMBL/GenBank/DDBJ databases">
        <title>Bacillus genomes from the desert of Cuatro Cienegas, Coahuila.</title>
        <authorList>
            <person name="Olmedo-Alvarez G."/>
        </authorList>
    </citation>
    <scope>NUCLEOTIDE SEQUENCE [LARGE SCALE GENOMIC DNA]</scope>
    <source>
        <strain evidence="16 17">CH28_1T</strain>
    </source>
</reference>
<dbReference type="PANTHER" id="PTHR20861">
    <property type="entry name" value="HOMOSERINE/4-DIPHOSPHOCYTIDYL-2-C-METHYL-D-ERYTHRITOL KINASE"/>
    <property type="match status" value="1"/>
</dbReference>
<accession>A0A5D4SUJ5</accession>
<evidence type="ECO:0000256" key="3">
    <source>
        <dbReference type="ARBA" id="ARBA00012078"/>
    </source>
</evidence>
<evidence type="ECO:0000313" key="16">
    <source>
        <dbReference type="EMBL" id="TYS67015.1"/>
    </source>
</evidence>
<evidence type="ECO:0000259" key="15">
    <source>
        <dbReference type="Pfam" id="PF08544"/>
    </source>
</evidence>
<evidence type="ECO:0000256" key="9">
    <source>
        <dbReference type="ARBA" id="ARBA00022777"/>
    </source>
</evidence>
<evidence type="ECO:0000313" key="17">
    <source>
        <dbReference type="Proteomes" id="UP000322524"/>
    </source>
</evidence>
<dbReference type="GO" id="GO:0005524">
    <property type="term" value="F:ATP binding"/>
    <property type="evidence" value="ECO:0007669"/>
    <property type="project" value="UniProtKB-UniRule"/>
</dbReference>
<keyword evidence="9 13" id="KW-0418">Kinase</keyword>
<dbReference type="InterPro" id="IPR006204">
    <property type="entry name" value="GHMP_kinase_N_dom"/>
</dbReference>
<keyword evidence="5 13" id="KW-0028">Amino-acid biosynthesis</keyword>
<feature type="domain" description="GHMP kinase C-terminal" evidence="15">
    <location>
        <begin position="202"/>
        <end position="279"/>
    </location>
</feature>
<keyword evidence="8 13" id="KW-0547">Nucleotide-binding</keyword>
<dbReference type="PROSITE" id="PS00627">
    <property type="entry name" value="GHMP_KINASES_ATP"/>
    <property type="match status" value="1"/>
</dbReference>
<dbReference type="Pfam" id="PF08544">
    <property type="entry name" value="GHMP_kinases_C"/>
    <property type="match status" value="1"/>
</dbReference>
<dbReference type="HAMAP" id="MF_00384">
    <property type="entry name" value="Homoser_kinase"/>
    <property type="match status" value="1"/>
</dbReference>
<keyword evidence="7 13" id="KW-0791">Threonine biosynthesis</keyword>
<evidence type="ECO:0000259" key="14">
    <source>
        <dbReference type="Pfam" id="PF00288"/>
    </source>
</evidence>
<evidence type="ECO:0000256" key="6">
    <source>
        <dbReference type="ARBA" id="ARBA00022679"/>
    </source>
</evidence>
<comment type="subcellular location">
    <subcellularLocation>
        <location evidence="13">Cytoplasm</location>
    </subcellularLocation>
</comment>
<dbReference type="PANTHER" id="PTHR20861:SF1">
    <property type="entry name" value="HOMOSERINE KINASE"/>
    <property type="match status" value="1"/>
</dbReference>
<evidence type="ECO:0000256" key="12">
    <source>
        <dbReference type="ARBA" id="ARBA00049954"/>
    </source>
</evidence>
<dbReference type="GO" id="GO:0004413">
    <property type="term" value="F:homoserine kinase activity"/>
    <property type="evidence" value="ECO:0007669"/>
    <property type="project" value="UniProtKB-UniRule"/>
</dbReference>
<dbReference type="Pfam" id="PF00288">
    <property type="entry name" value="GHMP_kinases_N"/>
    <property type="match status" value="1"/>
</dbReference>
<name>A0A5D4SUJ5_9BACI</name>
<dbReference type="Gene3D" id="3.30.70.890">
    <property type="entry name" value="GHMP kinase, C-terminal domain"/>
    <property type="match status" value="1"/>
</dbReference>
<dbReference type="PIRSF" id="PIRSF000676">
    <property type="entry name" value="Homoser_kin"/>
    <property type="match status" value="1"/>
</dbReference>
<proteinExistence type="inferred from homology"/>
<dbReference type="InterPro" id="IPR013750">
    <property type="entry name" value="GHMP_kinase_C_dom"/>
</dbReference>
<dbReference type="Gene3D" id="3.30.230.10">
    <property type="match status" value="1"/>
</dbReference>
<dbReference type="InterPro" id="IPR020568">
    <property type="entry name" value="Ribosomal_Su5_D2-typ_SF"/>
</dbReference>
<gene>
    <name evidence="13" type="primary">thrB</name>
    <name evidence="16" type="ORF">FZC76_15925</name>
</gene>
<comment type="similarity">
    <text evidence="2 13">Belongs to the GHMP kinase family. Homoserine kinase subfamily.</text>
</comment>
<dbReference type="SUPFAM" id="SSF54211">
    <property type="entry name" value="Ribosomal protein S5 domain 2-like"/>
    <property type="match status" value="1"/>
</dbReference>
<dbReference type="EMBL" id="VTEV01000006">
    <property type="protein sequence ID" value="TYS67015.1"/>
    <property type="molecule type" value="Genomic_DNA"/>
</dbReference>
<dbReference type="AlphaFoldDB" id="A0A5D4SUJ5"/>
<dbReference type="InterPro" id="IPR014721">
    <property type="entry name" value="Ribsml_uS5_D2-typ_fold_subgr"/>
</dbReference>
<keyword evidence="13" id="KW-0963">Cytoplasm</keyword>
<evidence type="ECO:0000256" key="8">
    <source>
        <dbReference type="ARBA" id="ARBA00022741"/>
    </source>
</evidence>
<protein>
    <recommendedName>
        <fullName evidence="4 13">Homoserine kinase</fullName>
        <shortName evidence="13">HK</shortName>
        <shortName evidence="13">HSK</shortName>
        <ecNumber evidence="3 13">2.7.1.39</ecNumber>
    </recommendedName>
</protein>
<dbReference type="UniPathway" id="UPA00050">
    <property type="reaction ID" value="UER00064"/>
</dbReference>
<dbReference type="GO" id="GO:0009088">
    <property type="term" value="P:threonine biosynthetic process"/>
    <property type="evidence" value="ECO:0007669"/>
    <property type="project" value="UniProtKB-UniRule"/>
</dbReference>
<evidence type="ECO:0000256" key="10">
    <source>
        <dbReference type="ARBA" id="ARBA00022840"/>
    </source>
</evidence>
<evidence type="ECO:0000256" key="2">
    <source>
        <dbReference type="ARBA" id="ARBA00007370"/>
    </source>
</evidence>
<evidence type="ECO:0000256" key="1">
    <source>
        <dbReference type="ARBA" id="ARBA00005015"/>
    </source>
</evidence>
<comment type="function">
    <text evidence="12 13">Catalyzes the ATP-dependent phosphorylation of L-homoserine to L-homoserine phosphate.</text>
</comment>
<keyword evidence="10 13" id="KW-0067">ATP-binding</keyword>
<comment type="catalytic activity">
    <reaction evidence="11 13">
        <text>L-homoserine + ATP = O-phospho-L-homoserine + ADP + H(+)</text>
        <dbReference type="Rhea" id="RHEA:13985"/>
        <dbReference type="ChEBI" id="CHEBI:15378"/>
        <dbReference type="ChEBI" id="CHEBI:30616"/>
        <dbReference type="ChEBI" id="CHEBI:57476"/>
        <dbReference type="ChEBI" id="CHEBI:57590"/>
        <dbReference type="ChEBI" id="CHEBI:456216"/>
        <dbReference type="EC" id="2.7.1.39"/>
    </reaction>
</comment>
<comment type="caution">
    <text evidence="16">The sequence shown here is derived from an EMBL/GenBank/DDBJ whole genome shotgun (WGS) entry which is preliminary data.</text>
</comment>
<dbReference type="STRING" id="79883.GCA_001636495_01274"/>
<dbReference type="SUPFAM" id="SSF55060">
    <property type="entry name" value="GHMP Kinase, C-terminal domain"/>
    <property type="match status" value="1"/>
</dbReference>
<dbReference type="Proteomes" id="UP000322524">
    <property type="component" value="Unassembled WGS sequence"/>
</dbReference>
<evidence type="ECO:0000256" key="4">
    <source>
        <dbReference type="ARBA" id="ARBA00017858"/>
    </source>
</evidence>
<feature type="binding site" evidence="13">
    <location>
        <begin position="88"/>
        <end position="98"/>
    </location>
    <ligand>
        <name>ATP</name>
        <dbReference type="ChEBI" id="CHEBI:30616"/>
    </ligand>
</feature>
<dbReference type="InterPro" id="IPR036554">
    <property type="entry name" value="GHMP_kinase_C_sf"/>
</dbReference>
<dbReference type="PRINTS" id="PR00958">
    <property type="entry name" value="HOMSERKINASE"/>
</dbReference>
<evidence type="ECO:0000256" key="7">
    <source>
        <dbReference type="ARBA" id="ARBA00022697"/>
    </source>
</evidence>
<dbReference type="InterPro" id="IPR000870">
    <property type="entry name" value="Homoserine_kinase"/>
</dbReference>
<evidence type="ECO:0000256" key="13">
    <source>
        <dbReference type="HAMAP-Rule" id="MF_00384"/>
    </source>
</evidence>
<comment type="pathway">
    <text evidence="1 13">Amino-acid biosynthesis; L-threonine biosynthesis; L-threonine from L-aspartate: step 4/5.</text>
</comment>
<keyword evidence="6 13" id="KW-0808">Transferase</keyword>
<dbReference type="InterPro" id="IPR006203">
    <property type="entry name" value="GHMP_knse_ATP-bd_CS"/>
</dbReference>
<organism evidence="16 17">
    <name type="scientific">Sutcliffiella horikoshii</name>
    <dbReference type="NCBI Taxonomy" id="79883"/>
    <lineage>
        <taxon>Bacteria</taxon>
        <taxon>Bacillati</taxon>
        <taxon>Bacillota</taxon>
        <taxon>Bacilli</taxon>
        <taxon>Bacillales</taxon>
        <taxon>Bacillaceae</taxon>
        <taxon>Sutcliffiella</taxon>
    </lineage>
</organism>
<dbReference type="EC" id="2.7.1.39" evidence="3 13"/>
<feature type="domain" description="GHMP kinase N-terminal" evidence="14">
    <location>
        <begin position="59"/>
        <end position="141"/>
    </location>
</feature>
<dbReference type="OrthoDB" id="9769912at2"/>
<dbReference type="RefSeq" id="WP_148989158.1">
    <property type="nucleotide sequence ID" value="NZ_VTEV01000006.1"/>
</dbReference>
<dbReference type="NCBIfam" id="TIGR00191">
    <property type="entry name" value="thrB"/>
    <property type="match status" value="1"/>
</dbReference>
<dbReference type="GO" id="GO:0005737">
    <property type="term" value="C:cytoplasm"/>
    <property type="evidence" value="ECO:0007669"/>
    <property type="project" value="UniProtKB-SubCell"/>
</dbReference>